<dbReference type="OMA" id="AINRMIC"/>
<keyword evidence="1" id="KW-0206">Cytoskeleton</keyword>
<evidence type="ECO:0000259" key="4">
    <source>
        <dbReference type="PROSITE" id="PS50202"/>
    </source>
</evidence>
<sequence length="356" mass="41115">MSYFQKVSVLSGGILSFLRIPTRNKVLFQRFRIEEILIAINRMICLSVYLILQFLTSIYFIVQCGGKKKKVDTPKRSKKKHSTKKVEKKKEQPRSAEPQPQQKKSTDSQQKPDPTAIEEKREGGSRSAVDQKDEIRVEEKKIVKKPNEENVEEKKEKEEKKEDKKEEKKDEKEEKKDEKKEDEKKGSKEVEKKDEPKKEEGEKEDEKKESKEGEKKDEEKNEEGEKEGEKKGDEKDKEKEKEKEKEEEKQKVEELPLDVTMPSPPKVLKVTNETDKKQAMKIKCSNNAMFKVNPVFAMIDVGKTIDLVLSRSDGPVKPEKILVLTTPFEGDNAQKAYANKDKVNPHTITVPLVAKT</sequence>
<keyword evidence="3" id="KW-0812">Transmembrane</keyword>
<organism evidence="7">
    <name type="scientific">Haemonchus placei</name>
    <name type="common">Barber's pole worm</name>
    <dbReference type="NCBI Taxonomy" id="6290"/>
    <lineage>
        <taxon>Eukaryota</taxon>
        <taxon>Metazoa</taxon>
        <taxon>Ecdysozoa</taxon>
        <taxon>Nematoda</taxon>
        <taxon>Chromadorea</taxon>
        <taxon>Rhabditida</taxon>
        <taxon>Rhabditina</taxon>
        <taxon>Rhabditomorpha</taxon>
        <taxon>Strongyloidea</taxon>
        <taxon>Trichostrongylidae</taxon>
        <taxon>Haemonchus</taxon>
    </lineage>
</organism>
<dbReference type="Gene3D" id="2.60.40.10">
    <property type="entry name" value="Immunoglobulins"/>
    <property type="match status" value="1"/>
</dbReference>
<dbReference type="EMBL" id="UZAF01016518">
    <property type="protein sequence ID" value="VDO29508.1"/>
    <property type="molecule type" value="Genomic_DNA"/>
</dbReference>
<dbReference type="AlphaFoldDB" id="A0A158QLJ8"/>
<dbReference type="InterPro" id="IPR013783">
    <property type="entry name" value="Ig-like_fold"/>
</dbReference>
<evidence type="ECO:0000256" key="1">
    <source>
        <dbReference type="RuleBase" id="RU003425"/>
    </source>
</evidence>
<evidence type="ECO:0000256" key="2">
    <source>
        <dbReference type="SAM" id="MobiDB-lite"/>
    </source>
</evidence>
<feature type="transmembrane region" description="Helical" evidence="3">
    <location>
        <begin position="43"/>
        <end position="62"/>
    </location>
</feature>
<dbReference type="PANTHER" id="PTHR21515">
    <property type="entry name" value="MAJOR SPERM PROTEIN"/>
    <property type="match status" value="1"/>
</dbReference>
<reference evidence="5 6" key="2">
    <citation type="submission" date="2018-11" db="EMBL/GenBank/DDBJ databases">
        <authorList>
            <consortium name="Pathogen Informatics"/>
        </authorList>
    </citation>
    <scope>NUCLEOTIDE SEQUENCE [LARGE SCALE GENOMIC DNA]</scope>
    <source>
        <strain evidence="5 6">MHpl1</strain>
    </source>
</reference>
<name>A0A158QLJ8_HAEPC</name>
<dbReference type="InterPro" id="IPR008962">
    <property type="entry name" value="PapD-like_sf"/>
</dbReference>
<dbReference type="Pfam" id="PF00635">
    <property type="entry name" value="Motile_Sperm"/>
    <property type="match status" value="1"/>
</dbReference>
<accession>A0A158QLJ8</accession>
<feature type="compositionally biased region" description="Polar residues" evidence="2">
    <location>
        <begin position="98"/>
        <end position="112"/>
    </location>
</feature>
<dbReference type="SUPFAM" id="SSF49354">
    <property type="entry name" value="PapD-like"/>
    <property type="match status" value="1"/>
</dbReference>
<feature type="compositionally biased region" description="Basic and acidic residues" evidence="2">
    <location>
        <begin position="117"/>
        <end position="219"/>
    </location>
</feature>
<evidence type="ECO:0000313" key="7">
    <source>
        <dbReference type="WBParaSite" id="HPLM_0000661401-mRNA-1"/>
    </source>
</evidence>
<keyword evidence="1" id="KW-0963">Cytoplasm</keyword>
<evidence type="ECO:0000313" key="6">
    <source>
        <dbReference type="Proteomes" id="UP000268014"/>
    </source>
</evidence>
<feature type="domain" description="MSP" evidence="4">
    <location>
        <begin position="242"/>
        <end position="356"/>
    </location>
</feature>
<dbReference type="PROSITE" id="PS50202">
    <property type="entry name" value="MSP"/>
    <property type="match status" value="1"/>
</dbReference>
<dbReference type="OrthoDB" id="5854731at2759"/>
<gene>
    <name evidence="5" type="ORF">HPLM_LOCUS6606</name>
</gene>
<keyword evidence="6" id="KW-1185">Reference proteome</keyword>
<dbReference type="STRING" id="6290.A0A158QLJ8"/>
<dbReference type="InterPro" id="IPR000535">
    <property type="entry name" value="MSP_dom"/>
</dbReference>
<protein>
    <recommendedName>
        <fullName evidence="1">Major sperm protein</fullName>
    </recommendedName>
</protein>
<keyword evidence="3" id="KW-0472">Membrane</keyword>
<proteinExistence type="predicted"/>
<keyword evidence="3" id="KW-1133">Transmembrane helix</keyword>
<feature type="compositionally biased region" description="Basic and acidic residues" evidence="2">
    <location>
        <begin position="84"/>
        <end position="94"/>
    </location>
</feature>
<evidence type="ECO:0000256" key="3">
    <source>
        <dbReference type="SAM" id="Phobius"/>
    </source>
</evidence>
<comment type="function">
    <text evidence="1">Central component in molecular interactions underlying sperm crawling. Forms an extensive filament system that extends from sperm villipoda, along the leading edge of the pseudopod.</text>
</comment>
<dbReference type="PANTHER" id="PTHR21515:SF6">
    <property type="entry name" value="PEPTIDASE M23"/>
    <property type="match status" value="1"/>
</dbReference>
<dbReference type="WBParaSite" id="HPLM_0000661401-mRNA-1">
    <property type="protein sequence ID" value="HPLM_0000661401-mRNA-1"/>
    <property type="gene ID" value="HPLM_0000661401"/>
</dbReference>
<reference evidence="7" key="1">
    <citation type="submission" date="2016-04" db="UniProtKB">
        <authorList>
            <consortium name="WormBaseParasite"/>
        </authorList>
    </citation>
    <scope>IDENTIFICATION</scope>
</reference>
<feature type="compositionally biased region" description="Basic and acidic residues" evidence="2">
    <location>
        <begin position="227"/>
        <end position="254"/>
    </location>
</feature>
<evidence type="ECO:0000313" key="5">
    <source>
        <dbReference type="EMBL" id="VDO29508.1"/>
    </source>
</evidence>
<feature type="compositionally biased region" description="Basic residues" evidence="2">
    <location>
        <begin position="70"/>
        <end position="83"/>
    </location>
</feature>
<dbReference type="Proteomes" id="UP000268014">
    <property type="component" value="Unassembled WGS sequence"/>
</dbReference>
<feature type="region of interest" description="Disordered" evidence="2">
    <location>
        <begin position="70"/>
        <end position="254"/>
    </location>
</feature>